<name>A0AAV4KNQ5_9ACTN</name>
<dbReference type="EMBL" id="BMSJ01000011">
    <property type="protein sequence ID" value="GGR42988.1"/>
    <property type="molecule type" value="Genomic_DNA"/>
</dbReference>
<dbReference type="RefSeq" id="WP_229991691.1">
    <property type="nucleotide sequence ID" value="NZ_BMSJ01000011.1"/>
</dbReference>
<evidence type="ECO:0000313" key="2">
    <source>
        <dbReference type="EMBL" id="GGR42988.1"/>
    </source>
</evidence>
<feature type="region of interest" description="Disordered" evidence="1">
    <location>
        <begin position="179"/>
        <end position="199"/>
    </location>
</feature>
<dbReference type="InterPro" id="IPR029046">
    <property type="entry name" value="LolA/LolB/LppX"/>
</dbReference>
<accession>A0AAV4KNQ5</accession>
<dbReference type="SUPFAM" id="SSF89392">
    <property type="entry name" value="Prokaryotic lipoproteins and lipoprotein localization factors"/>
    <property type="match status" value="1"/>
</dbReference>
<comment type="caution">
    <text evidence="2">The sequence shown here is derived from an EMBL/GenBank/DDBJ whole genome shotgun (WGS) entry which is preliminary data.</text>
</comment>
<keyword evidence="2" id="KW-0449">Lipoprotein</keyword>
<dbReference type="Proteomes" id="UP000642014">
    <property type="component" value="Unassembled WGS sequence"/>
</dbReference>
<protein>
    <submittedName>
        <fullName evidence="2">Lipoprotein</fullName>
    </submittedName>
</protein>
<sequence length="199" mass="20936">MRGDGAVLAGCSDGAVPPEPSAAELLDRANDTMKALTSVTVDWTYTGTAGAGGGQSGHMTTDLKDTCATRLTWVDVGTYEQIRIGDTAYARSERAGKRWTRTPVDKETAELGPTSCTQEFASFGTATKGEPTEVGGTPAIPLVVTDKADKGGTYTFHVATEGKPYILKVDYKGPEHRTTTTYSAFDRPLDVRPPAAAGG</sequence>
<evidence type="ECO:0000256" key="1">
    <source>
        <dbReference type="SAM" id="MobiDB-lite"/>
    </source>
</evidence>
<evidence type="ECO:0000313" key="3">
    <source>
        <dbReference type="Proteomes" id="UP000642014"/>
    </source>
</evidence>
<gene>
    <name evidence="2" type="ORF">GCM10010497_53000</name>
</gene>
<proteinExistence type="predicted"/>
<organism evidence="2 3">
    <name type="scientific">Streptomyces cinereoruber</name>
    <dbReference type="NCBI Taxonomy" id="67260"/>
    <lineage>
        <taxon>Bacteria</taxon>
        <taxon>Bacillati</taxon>
        <taxon>Actinomycetota</taxon>
        <taxon>Actinomycetes</taxon>
        <taxon>Kitasatosporales</taxon>
        <taxon>Streptomycetaceae</taxon>
        <taxon>Streptomyces</taxon>
    </lineage>
</organism>
<reference evidence="2 3" key="1">
    <citation type="journal article" date="2014" name="Int. J. Syst. Evol. Microbiol.">
        <title>Complete genome sequence of Corynebacterium casei LMG S-19264T (=DSM 44701T), isolated from a smear-ripened cheese.</title>
        <authorList>
            <consortium name="US DOE Joint Genome Institute (JGI-PGF)"/>
            <person name="Walter F."/>
            <person name="Albersmeier A."/>
            <person name="Kalinowski J."/>
            <person name="Ruckert C."/>
        </authorList>
    </citation>
    <scope>NUCLEOTIDE SEQUENCE [LARGE SCALE GENOMIC DNA]</scope>
    <source>
        <strain evidence="2 3">JCM 4205</strain>
    </source>
</reference>
<dbReference type="GeneID" id="95457371"/>
<dbReference type="AlphaFoldDB" id="A0AAV4KNQ5"/>
<dbReference type="Gene3D" id="2.50.20.20">
    <property type="match status" value="1"/>
</dbReference>